<dbReference type="PANTHER" id="PTHR38454:SF1">
    <property type="entry name" value="INTEGRAL MEMBRANE PROTEIN"/>
    <property type="match status" value="1"/>
</dbReference>
<dbReference type="Pfam" id="PF09586">
    <property type="entry name" value="YfhO"/>
    <property type="match status" value="1"/>
</dbReference>
<dbReference type="Proteomes" id="UP001143543">
    <property type="component" value="Unassembled WGS sequence"/>
</dbReference>
<organism evidence="2 3">
    <name type="scientific">Neptunitalea lumnitzerae</name>
    <dbReference type="NCBI Taxonomy" id="2965509"/>
    <lineage>
        <taxon>Bacteria</taxon>
        <taxon>Pseudomonadati</taxon>
        <taxon>Bacteroidota</taxon>
        <taxon>Flavobacteriia</taxon>
        <taxon>Flavobacteriales</taxon>
        <taxon>Flavobacteriaceae</taxon>
        <taxon>Neptunitalea</taxon>
    </lineage>
</organism>
<feature type="transmembrane region" description="Helical" evidence="1">
    <location>
        <begin position="192"/>
        <end position="211"/>
    </location>
</feature>
<feature type="transmembrane region" description="Helical" evidence="1">
    <location>
        <begin position="785"/>
        <end position="805"/>
    </location>
</feature>
<sequence>MNLNFKSIGIHIAIVVSFIVIAVLYFKPVLQGDVIYQSDIVQYSGMAKERNDYKQETGTESYWTNSAFGGMPTYQLGANYPHNYIKSFDKVLRFLPRPADYVFLYLLSFYILMLVLKVDYRLAFLGSLAFAFSTYYIIILGVGHNAKAHAIAYFPMVLAGILLVFKRKYFWGAILTALALSLEIVANHFQMTYYLLLLVLIIGIVYFIEAIKNKELPTFFKSVGVLIIAAFLAVLTNASNLLATSEYTKWSTRGKSELTFNPDGSERNTNLALDRDYITYYSYGVVESLNLLVPRMFGGSNAENLGDNSKTYDYLTSQGVPASSAKEFSKNLPTYWGPQPGTAAPAYIGAIVLFLFCIGLFLVENKYKWWLVAGALMSLFLSWGKNFSFLTDLMIDYFPLYDKLRAVSSIQVIIELCAPIMAIMALVKVFDKNITKEAKVKAVKWSGIFMGGLLAVLFLLKSQLFNFVSANDATLKQYYGADIVRMIVEDRKAIYNKDLFRSFILIGIAFSALWFYIKGSLKYNFAVGALIVLVAIDLIGVDLRYVNEDDFVNSRKMDIPFTKSAVDNQILKDTTDYRVFDTSEGLNGARTSYFFNSIGGYHGAKPRRLQELFEYQIANNNVAVLNMLNVKYIIRPNQEGQPYPAVNPYVNGSAWFVSDVKKVNSDDEAMKAMDSLDTKSEAIVNVNAFKELSSLQNSYSVDSLATIQLVEKKPDYLKYKASNTNNGLALFSEMYYPHGWKATIDGKEVPQFRANYALRAIEVPAGSHTIEFTFEPSVVATGSTLTLAGNIILFLLIVGGIGYQFKSKE</sequence>
<feature type="transmembrane region" description="Helical" evidence="1">
    <location>
        <begin position="170"/>
        <end position="186"/>
    </location>
</feature>
<feature type="transmembrane region" description="Helical" evidence="1">
    <location>
        <begin position="370"/>
        <end position="390"/>
    </location>
</feature>
<comment type="caution">
    <text evidence="2">The sequence shown here is derived from an EMBL/GenBank/DDBJ whole genome shotgun (WGS) entry which is preliminary data.</text>
</comment>
<feature type="transmembrane region" description="Helical" evidence="1">
    <location>
        <begin position="344"/>
        <end position="363"/>
    </location>
</feature>
<reference evidence="2" key="1">
    <citation type="submission" date="2022-07" db="EMBL/GenBank/DDBJ databases">
        <title>Taxonomy of Novel Oxalotrophic and Methylotrophic Bacteria.</title>
        <authorList>
            <person name="Sahin N."/>
            <person name="Tani A."/>
        </authorList>
    </citation>
    <scope>NUCLEOTIDE SEQUENCE</scope>
    <source>
        <strain evidence="2">Y10</strain>
    </source>
</reference>
<keyword evidence="1" id="KW-0472">Membrane</keyword>
<feature type="transmembrane region" description="Helical" evidence="1">
    <location>
        <begin position="499"/>
        <end position="517"/>
    </location>
</feature>
<keyword evidence="1" id="KW-1133">Transmembrane helix</keyword>
<dbReference type="InterPro" id="IPR018580">
    <property type="entry name" value="Uncharacterised_YfhO"/>
</dbReference>
<feature type="transmembrane region" description="Helical" evidence="1">
    <location>
        <begin position="148"/>
        <end position="165"/>
    </location>
</feature>
<dbReference type="PANTHER" id="PTHR38454">
    <property type="entry name" value="INTEGRAL MEMBRANE PROTEIN-RELATED"/>
    <property type="match status" value="1"/>
</dbReference>
<dbReference type="EMBL" id="BRVO01000002">
    <property type="protein sequence ID" value="GLB49469.1"/>
    <property type="molecule type" value="Genomic_DNA"/>
</dbReference>
<feature type="transmembrane region" description="Helical" evidence="1">
    <location>
        <begin position="223"/>
        <end position="243"/>
    </location>
</feature>
<dbReference type="RefSeq" id="WP_281765102.1">
    <property type="nucleotide sequence ID" value="NZ_BRVO01000002.1"/>
</dbReference>
<keyword evidence="3" id="KW-1185">Reference proteome</keyword>
<proteinExistence type="predicted"/>
<evidence type="ECO:0000313" key="3">
    <source>
        <dbReference type="Proteomes" id="UP001143543"/>
    </source>
</evidence>
<feature type="transmembrane region" description="Helical" evidence="1">
    <location>
        <begin position="123"/>
        <end position="142"/>
    </location>
</feature>
<feature type="transmembrane region" description="Helical" evidence="1">
    <location>
        <begin position="98"/>
        <end position="116"/>
    </location>
</feature>
<feature type="transmembrane region" description="Helical" evidence="1">
    <location>
        <begin position="410"/>
        <end position="430"/>
    </location>
</feature>
<evidence type="ECO:0000256" key="1">
    <source>
        <dbReference type="SAM" id="Phobius"/>
    </source>
</evidence>
<protein>
    <submittedName>
        <fullName evidence="2">Membrane protein</fullName>
    </submittedName>
</protein>
<evidence type="ECO:0000313" key="2">
    <source>
        <dbReference type="EMBL" id="GLB49469.1"/>
    </source>
</evidence>
<feature type="transmembrane region" description="Helical" evidence="1">
    <location>
        <begin position="7"/>
        <end position="26"/>
    </location>
</feature>
<feature type="transmembrane region" description="Helical" evidence="1">
    <location>
        <begin position="524"/>
        <end position="546"/>
    </location>
</feature>
<feature type="transmembrane region" description="Helical" evidence="1">
    <location>
        <begin position="442"/>
        <end position="460"/>
    </location>
</feature>
<gene>
    <name evidence="2" type="ORF">Y10_18370</name>
</gene>
<accession>A0ABQ5MJA2</accession>
<name>A0ABQ5MJA2_9FLAO</name>
<keyword evidence="1" id="KW-0812">Transmembrane</keyword>